<accession>A0AAD7B5G6</accession>
<organism evidence="1 2">
    <name type="scientific">Roridomyces roridus</name>
    <dbReference type="NCBI Taxonomy" id="1738132"/>
    <lineage>
        <taxon>Eukaryota</taxon>
        <taxon>Fungi</taxon>
        <taxon>Dikarya</taxon>
        <taxon>Basidiomycota</taxon>
        <taxon>Agaricomycotina</taxon>
        <taxon>Agaricomycetes</taxon>
        <taxon>Agaricomycetidae</taxon>
        <taxon>Agaricales</taxon>
        <taxon>Marasmiineae</taxon>
        <taxon>Mycenaceae</taxon>
        <taxon>Roridomyces</taxon>
    </lineage>
</organism>
<keyword evidence="2" id="KW-1185">Reference proteome</keyword>
<gene>
    <name evidence="1" type="ORF">FB45DRAFT_1121593</name>
</gene>
<sequence length="286" mass="31785">MFAFPSGSSPPTELERDGNSVLVLPETEDVIYRVLILAYPARSHQLYSLSAADLDSACAVHEAAQKYQFTYAQNLLVEMLMDDTLVDAHPHRLFAIAQLQDLPSLGQKAALSTLKLPFCPPNLTFPEMGLLTADKMQKLYDFHRLCSDNASDIFRGACGPLEEHEIGVDSSLSVDDNDFTFVWWVPHSHDGRCGPESDFESGVVVPAKWFRDLMQPVIPKVRLLPTVTNVVSEIAAARVEPWSDCEMCSAEGRKDVERFAIRISRILANKNETSDISARELGILGF</sequence>
<protein>
    <recommendedName>
        <fullName evidence="3">BTB domain-containing protein</fullName>
    </recommendedName>
</protein>
<evidence type="ECO:0000313" key="1">
    <source>
        <dbReference type="EMBL" id="KAJ7610488.1"/>
    </source>
</evidence>
<name>A0AAD7B5G6_9AGAR</name>
<proteinExistence type="predicted"/>
<dbReference type="Proteomes" id="UP001221142">
    <property type="component" value="Unassembled WGS sequence"/>
</dbReference>
<evidence type="ECO:0000313" key="2">
    <source>
        <dbReference type="Proteomes" id="UP001221142"/>
    </source>
</evidence>
<dbReference type="EMBL" id="JARKIF010000035">
    <property type="protein sequence ID" value="KAJ7610488.1"/>
    <property type="molecule type" value="Genomic_DNA"/>
</dbReference>
<reference evidence="1" key="1">
    <citation type="submission" date="2023-03" db="EMBL/GenBank/DDBJ databases">
        <title>Massive genome expansion in bonnet fungi (Mycena s.s.) driven by repeated elements and novel gene families across ecological guilds.</title>
        <authorList>
            <consortium name="Lawrence Berkeley National Laboratory"/>
            <person name="Harder C.B."/>
            <person name="Miyauchi S."/>
            <person name="Viragh M."/>
            <person name="Kuo A."/>
            <person name="Thoen E."/>
            <person name="Andreopoulos B."/>
            <person name="Lu D."/>
            <person name="Skrede I."/>
            <person name="Drula E."/>
            <person name="Henrissat B."/>
            <person name="Morin E."/>
            <person name="Kohler A."/>
            <person name="Barry K."/>
            <person name="LaButti K."/>
            <person name="Morin E."/>
            <person name="Salamov A."/>
            <person name="Lipzen A."/>
            <person name="Mereny Z."/>
            <person name="Hegedus B."/>
            <person name="Baldrian P."/>
            <person name="Stursova M."/>
            <person name="Weitz H."/>
            <person name="Taylor A."/>
            <person name="Grigoriev I.V."/>
            <person name="Nagy L.G."/>
            <person name="Martin F."/>
            <person name="Kauserud H."/>
        </authorList>
    </citation>
    <scope>NUCLEOTIDE SEQUENCE</scope>
    <source>
        <strain evidence="1">9284</strain>
    </source>
</reference>
<evidence type="ECO:0008006" key="3">
    <source>
        <dbReference type="Google" id="ProtNLM"/>
    </source>
</evidence>
<dbReference type="AlphaFoldDB" id="A0AAD7B5G6"/>
<comment type="caution">
    <text evidence="1">The sequence shown here is derived from an EMBL/GenBank/DDBJ whole genome shotgun (WGS) entry which is preliminary data.</text>
</comment>